<keyword evidence="3" id="KW-1185">Reference proteome</keyword>
<gene>
    <name evidence="2" type="ORF">GCM10009744_00310</name>
</gene>
<dbReference type="RefSeq" id="WP_344107189.1">
    <property type="nucleotide sequence ID" value="NZ_BAAANE010000001.1"/>
</dbReference>
<organism evidence="2 3">
    <name type="scientific">Kribbella alba</name>
    <dbReference type="NCBI Taxonomy" id="190197"/>
    <lineage>
        <taxon>Bacteria</taxon>
        <taxon>Bacillati</taxon>
        <taxon>Actinomycetota</taxon>
        <taxon>Actinomycetes</taxon>
        <taxon>Propionibacteriales</taxon>
        <taxon>Kribbellaceae</taxon>
        <taxon>Kribbella</taxon>
    </lineage>
</organism>
<accession>A0ABN2EUB7</accession>
<dbReference type="InterPro" id="IPR010982">
    <property type="entry name" value="Lambda_DNA-bd_dom_sf"/>
</dbReference>
<dbReference type="InterPro" id="IPR041413">
    <property type="entry name" value="MLTR_LBD"/>
</dbReference>
<dbReference type="Gene3D" id="3.30.450.180">
    <property type="match status" value="1"/>
</dbReference>
<reference evidence="2 3" key="1">
    <citation type="journal article" date="2019" name="Int. J. Syst. Evol. Microbiol.">
        <title>The Global Catalogue of Microorganisms (GCM) 10K type strain sequencing project: providing services to taxonomists for standard genome sequencing and annotation.</title>
        <authorList>
            <consortium name="The Broad Institute Genomics Platform"/>
            <consortium name="The Broad Institute Genome Sequencing Center for Infectious Disease"/>
            <person name="Wu L."/>
            <person name="Ma J."/>
        </authorList>
    </citation>
    <scope>NUCLEOTIDE SEQUENCE [LARGE SCALE GENOMIC DNA]</scope>
    <source>
        <strain evidence="2 3">JCM 14306</strain>
    </source>
</reference>
<feature type="domain" description="HTH cro/C1-type" evidence="1">
    <location>
        <begin position="17"/>
        <end position="71"/>
    </location>
</feature>
<sequence>MTATVEDTFQRPVGELLRGWRERRRLSQLDLANQVEVSTRHVSFVETGRSKPSREMVLRLAEHLDVPLRDRNQLLLAGGYAPIYSEASLHSPAMLAIRAALRRLLEAHEPYPALVVDRWWNIVEANAGIALFTEDVARELLKAPINALRLTLHPDGLAGRISNLAEVRANVLTSLHRQVASTADPDLQDLYDELLGYSSGDQPSRAGAADHAGPAEVVVPMRLRQGDRELSLLTTIATFGTPLDVTVSELMIEQFFPADEATADYLREL</sequence>
<dbReference type="InterPro" id="IPR001387">
    <property type="entry name" value="Cro/C1-type_HTH"/>
</dbReference>
<protein>
    <submittedName>
        <fullName evidence="2">Helix-turn-helix transcriptional regulator</fullName>
    </submittedName>
</protein>
<proteinExistence type="predicted"/>
<dbReference type="Pfam" id="PF17765">
    <property type="entry name" value="MLTR_LBD"/>
    <property type="match status" value="1"/>
</dbReference>
<dbReference type="Proteomes" id="UP001501319">
    <property type="component" value="Unassembled WGS sequence"/>
</dbReference>
<evidence type="ECO:0000259" key="1">
    <source>
        <dbReference type="PROSITE" id="PS50943"/>
    </source>
</evidence>
<evidence type="ECO:0000313" key="2">
    <source>
        <dbReference type="EMBL" id="GAA1617705.1"/>
    </source>
</evidence>
<dbReference type="EMBL" id="BAAANE010000001">
    <property type="protein sequence ID" value="GAA1617705.1"/>
    <property type="molecule type" value="Genomic_DNA"/>
</dbReference>
<evidence type="ECO:0000313" key="3">
    <source>
        <dbReference type="Proteomes" id="UP001501319"/>
    </source>
</evidence>
<name>A0ABN2EUB7_9ACTN</name>
<dbReference type="SUPFAM" id="SSF47413">
    <property type="entry name" value="lambda repressor-like DNA-binding domains"/>
    <property type="match status" value="1"/>
</dbReference>
<dbReference type="Gene3D" id="1.10.260.40">
    <property type="entry name" value="lambda repressor-like DNA-binding domains"/>
    <property type="match status" value="1"/>
</dbReference>
<dbReference type="PANTHER" id="PTHR35010">
    <property type="entry name" value="BLL4672 PROTEIN-RELATED"/>
    <property type="match status" value="1"/>
</dbReference>
<dbReference type="CDD" id="cd00093">
    <property type="entry name" value="HTH_XRE"/>
    <property type="match status" value="1"/>
</dbReference>
<comment type="caution">
    <text evidence="2">The sequence shown here is derived from an EMBL/GenBank/DDBJ whole genome shotgun (WGS) entry which is preliminary data.</text>
</comment>
<dbReference type="Pfam" id="PF13560">
    <property type="entry name" value="HTH_31"/>
    <property type="match status" value="1"/>
</dbReference>
<dbReference type="SMART" id="SM00530">
    <property type="entry name" value="HTH_XRE"/>
    <property type="match status" value="1"/>
</dbReference>
<dbReference type="PANTHER" id="PTHR35010:SF4">
    <property type="entry name" value="BLL5781 PROTEIN"/>
    <property type="match status" value="1"/>
</dbReference>
<dbReference type="PROSITE" id="PS50943">
    <property type="entry name" value="HTH_CROC1"/>
    <property type="match status" value="1"/>
</dbReference>